<accession>A0A815XCC6</accession>
<reference evidence="2" key="1">
    <citation type="submission" date="2021-02" db="EMBL/GenBank/DDBJ databases">
        <authorList>
            <person name="Nowell W R."/>
        </authorList>
    </citation>
    <scope>NUCLEOTIDE SEQUENCE</scope>
</reference>
<protein>
    <recommendedName>
        <fullName evidence="1">Integrase zinc-binding domain-containing protein</fullName>
    </recommendedName>
</protein>
<dbReference type="InterPro" id="IPR041588">
    <property type="entry name" value="Integrase_H2C2"/>
</dbReference>
<sequence>MAKVRAGHFGVDRTWNNIKNKYYWPNMKTTIEDYIQSCHQCARFNIQRQKPLGLLQSIEPPDESSQ</sequence>
<proteinExistence type="predicted"/>
<gene>
    <name evidence="2" type="ORF">GPM918_LOCUS39461</name>
    <name evidence="3" type="ORF">SRO942_LOCUS40334</name>
</gene>
<dbReference type="FunFam" id="1.10.340.70:FF:000001">
    <property type="entry name" value="Retrovirus-related Pol polyprotein from transposon gypsy-like Protein"/>
    <property type="match status" value="1"/>
</dbReference>
<dbReference type="Proteomes" id="UP000663829">
    <property type="component" value="Unassembled WGS sequence"/>
</dbReference>
<evidence type="ECO:0000313" key="3">
    <source>
        <dbReference type="EMBL" id="CAF4416759.1"/>
    </source>
</evidence>
<organism evidence="2 4">
    <name type="scientific">Didymodactylos carnosus</name>
    <dbReference type="NCBI Taxonomy" id="1234261"/>
    <lineage>
        <taxon>Eukaryota</taxon>
        <taxon>Metazoa</taxon>
        <taxon>Spiralia</taxon>
        <taxon>Gnathifera</taxon>
        <taxon>Rotifera</taxon>
        <taxon>Eurotatoria</taxon>
        <taxon>Bdelloidea</taxon>
        <taxon>Philodinida</taxon>
        <taxon>Philodinidae</taxon>
        <taxon>Didymodactylos</taxon>
    </lineage>
</organism>
<feature type="non-terminal residue" evidence="2">
    <location>
        <position position="1"/>
    </location>
</feature>
<dbReference type="InterPro" id="IPR052160">
    <property type="entry name" value="Gypsy_RT_Integrase-like"/>
</dbReference>
<dbReference type="EMBL" id="CAJNOQ010027704">
    <property type="protein sequence ID" value="CAF1555651.1"/>
    <property type="molecule type" value="Genomic_DNA"/>
</dbReference>
<keyword evidence="4" id="KW-1185">Reference proteome</keyword>
<dbReference type="Pfam" id="PF17921">
    <property type="entry name" value="Integrase_H2C2"/>
    <property type="match status" value="1"/>
</dbReference>
<dbReference type="Gene3D" id="1.10.340.70">
    <property type="match status" value="1"/>
</dbReference>
<dbReference type="Proteomes" id="UP000681722">
    <property type="component" value="Unassembled WGS sequence"/>
</dbReference>
<dbReference type="OrthoDB" id="10062030at2759"/>
<evidence type="ECO:0000313" key="2">
    <source>
        <dbReference type="EMBL" id="CAF1555651.1"/>
    </source>
</evidence>
<dbReference type="PANTHER" id="PTHR47266">
    <property type="entry name" value="ENDONUCLEASE-RELATED"/>
    <property type="match status" value="1"/>
</dbReference>
<dbReference type="EMBL" id="CAJOBC010093411">
    <property type="protein sequence ID" value="CAF4416759.1"/>
    <property type="molecule type" value="Genomic_DNA"/>
</dbReference>
<comment type="caution">
    <text evidence="2">The sequence shown here is derived from an EMBL/GenBank/DDBJ whole genome shotgun (WGS) entry which is preliminary data.</text>
</comment>
<evidence type="ECO:0000259" key="1">
    <source>
        <dbReference type="Pfam" id="PF17921"/>
    </source>
</evidence>
<name>A0A815XCC6_9BILA</name>
<feature type="domain" description="Integrase zinc-binding" evidence="1">
    <location>
        <begin position="6"/>
        <end position="46"/>
    </location>
</feature>
<evidence type="ECO:0000313" key="4">
    <source>
        <dbReference type="Proteomes" id="UP000663829"/>
    </source>
</evidence>
<dbReference type="AlphaFoldDB" id="A0A815XCC6"/>